<dbReference type="EMBL" id="LPBJ01000032">
    <property type="protein sequence ID" value="KVQ00577.1"/>
    <property type="molecule type" value="Genomic_DNA"/>
</dbReference>
<proteinExistence type="predicted"/>
<dbReference type="AlphaFoldDB" id="A0AAW3MVN5"/>
<evidence type="ECO:0000313" key="1">
    <source>
        <dbReference type="EMBL" id="KVQ00577.1"/>
    </source>
</evidence>
<evidence type="ECO:0008006" key="3">
    <source>
        <dbReference type="Google" id="ProtNLM"/>
    </source>
</evidence>
<organism evidence="1 2">
    <name type="scientific">Burkholderia ubonensis</name>
    <dbReference type="NCBI Taxonomy" id="101571"/>
    <lineage>
        <taxon>Bacteria</taxon>
        <taxon>Pseudomonadati</taxon>
        <taxon>Pseudomonadota</taxon>
        <taxon>Betaproteobacteria</taxon>
        <taxon>Burkholderiales</taxon>
        <taxon>Burkholderiaceae</taxon>
        <taxon>Burkholderia</taxon>
        <taxon>Burkholderia cepacia complex</taxon>
    </lineage>
</organism>
<gene>
    <name evidence="1" type="ORF">WJ96_34520</name>
</gene>
<protein>
    <recommendedName>
        <fullName evidence="3">Integrase</fullName>
    </recommendedName>
</protein>
<reference evidence="1 2" key="1">
    <citation type="submission" date="2015-11" db="EMBL/GenBank/DDBJ databases">
        <title>Expanding the genomic diversity of Burkholderia species for the development of highly accurate diagnostics.</title>
        <authorList>
            <person name="Sahl J."/>
            <person name="Keim P."/>
            <person name="Wagner D."/>
        </authorList>
    </citation>
    <scope>NUCLEOTIDE SEQUENCE [LARGE SCALE GENOMIC DNA]</scope>
    <source>
        <strain evidence="1 2">MSMB1808WGS</strain>
    </source>
</reference>
<keyword evidence="2" id="KW-1185">Reference proteome</keyword>
<evidence type="ECO:0000313" key="2">
    <source>
        <dbReference type="Proteomes" id="UP000056453"/>
    </source>
</evidence>
<sequence>MPAAPLPPGIALDEAAILQAAIDTRPERAPAAREAVQGGPMLSDVVMMWLAERALKNKPRTVTSKRLHLDDFRRRIGASEPNDVGINTLRKSILFCHKAALLADSQTGKTADK</sequence>
<comment type="caution">
    <text evidence="1">The sequence shown here is derived from an EMBL/GenBank/DDBJ whole genome shotgun (WGS) entry which is preliminary data.</text>
</comment>
<dbReference type="Proteomes" id="UP000056453">
    <property type="component" value="Unassembled WGS sequence"/>
</dbReference>
<name>A0AAW3MVN5_9BURK</name>
<accession>A0AAW3MVN5</accession>